<gene>
    <name evidence="1" type="ORF">WMO64_13290</name>
</gene>
<comment type="caution">
    <text evidence="1">The sequence shown here is derived from an EMBL/GenBank/DDBJ whole genome shotgun (WGS) entry which is preliminary data.</text>
</comment>
<dbReference type="Proteomes" id="UP001464378">
    <property type="component" value="Unassembled WGS sequence"/>
</dbReference>
<sequence length="340" mass="36510">MSTQTQHIGLHQWESADPFLREDFNQDHRLIDAAVAQAEGKADQALSGLEDVGYNVYNLLLQNYYEGKYTGFKKGLMFDGFLDGSRIASWEGSAYRDTAAHTVSLDTAGQSDVPRPATLTSGKSARRGDFVSRLWTAQGNGTITAVSVQGYGTSNIQTVALSIWQDDRKLADATKTLDFLKDNMAWYEFPITCSIRKDEVYEIRVENVTSEGIAGSIVCAYEDEDSIIHPVAIGLTVTPAGSTSGGLISSAEDIGPWTQAICYVRHSGGGTVAAFLGEQSGSLEKMEQAGTSAAQTLEGTSCQESTFRLTRSAAAAAGCLRLSLSGSTPVVHDYGVIFLE</sequence>
<keyword evidence="2" id="KW-1185">Reference proteome</keyword>
<name>A0ABV1EC67_9FIRM</name>
<reference evidence="1 2" key="1">
    <citation type="submission" date="2024-03" db="EMBL/GenBank/DDBJ databases">
        <title>Human intestinal bacterial collection.</title>
        <authorList>
            <person name="Pauvert C."/>
            <person name="Hitch T.C.A."/>
            <person name="Clavel T."/>
        </authorList>
    </citation>
    <scope>NUCLEOTIDE SEQUENCE [LARGE SCALE GENOMIC DNA]</scope>
    <source>
        <strain evidence="1 2">CLA-AP-H29</strain>
    </source>
</reference>
<proteinExistence type="predicted"/>
<evidence type="ECO:0000313" key="1">
    <source>
        <dbReference type="EMBL" id="MEQ2444434.1"/>
    </source>
</evidence>
<accession>A0ABV1EC67</accession>
<dbReference type="RefSeq" id="WP_349232281.1">
    <property type="nucleotide sequence ID" value="NZ_JBBMFK010000025.1"/>
</dbReference>
<organism evidence="1 2">
    <name type="scientific">Pseudoflavonifractor intestinihominis</name>
    <dbReference type="NCBI Taxonomy" id="3133171"/>
    <lineage>
        <taxon>Bacteria</taxon>
        <taxon>Bacillati</taxon>
        <taxon>Bacillota</taxon>
        <taxon>Clostridia</taxon>
        <taxon>Eubacteriales</taxon>
        <taxon>Oscillospiraceae</taxon>
        <taxon>Pseudoflavonifractor</taxon>
    </lineage>
</organism>
<dbReference type="EMBL" id="JBBMFK010000025">
    <property type="protein sequence ID" value="MEQ2444434.1"/>
    <property type="molecule type" value="Genomic_DNA"/>
</dbReference>
<protein>
    <submittedName>
        <fullName evidence="1">Uncharacterized protein</fullName>
    </submittedName>
</protein>
<evidence type="ECO:0000313" key="2">
    <source>
        <dbReference type="Proteomes" id="UP001464378"/>
    </source>
</evidence>